<keyword evidence="2" id="KW-0808">Transferase</keyword>
<sequence>MRFRWDRITPLMTVPYVPTLGPVHPAAVTAGLFEAIARIAGTGDFLPWDKDRRWPGPKSEHLLTDDVQHHDGDLALLPTLTRRTDHATIKVHVYGNGPGSLTAAADLARKLAAIHDAAAARIVWLLGPDQPETYAVGVGTRVQLKTFGAGEQDPAPADIAPYDRLPTPVQRSFTPFAEAMKNDGFAFLHQQMQTGHHGPVLTITHHGRVAGAIGPLETITDPTGRTQLLPQYFGVHPDHRGHGYGRALWRAAMNWGHHHGADYQLLQTEVGGASDRLCQTEGLTSLGYICTRTL</sequence>
<dbReference type="PROSITE" id="PS51186">
    <property type="entry name" value="GNAT"/>
    <property type="match status" value="1"/>
</dbReference>
<dbReference type="Pfam" id="PF00583">
    <property type="entry name" value="Acetyltransf_1"/>
    <property type="match status" value="1"/>
</dbReference>
<reference evidence="3" key="1">
    <citation type="submission" date="2019-10" db="EMBL/GenBank/DDBJ databases">
        <title>Streptomyces sp. nov., a novel actinobacterium isolated from alkaline environment.</title>
        <authorList>
            <person name="Golinska P."/>
        </authorList>
    </citation>
    <scope>NUCLEOTIDE SEQUENCE [LARGE SCALE GENOMIC DNA]</scope>
    <source>
        <strain evidence="3">DSM 42118</strain>
    </source>
</reference>
<gene>
    <name evidence="2" type="ORF">FNQ90_07860</name>
</gene>
<name>A0A7W3TBX4_9ACTN</name>
<organism evidence="2 3">
    <name type="scientific">Streptomyces alkaliphilus</name>
    <dbReference type="NCBI Taxonomy" id="1472722"/>
    <lineage>
        <taxon>Bacteria</taxon>
        <taxon>Bacillati</taxon>
        <taxon>Actinomycetota</taxon>
        <taxon>Actinomycetes</taxon>
        <taxon>Kitasatosporales</taxon>
        <taxon>Streptomycetaceae</taxon>
        <taxon>Streptomyces</taxon>
    </lineage>
</organism>
<dbReference type="EMBL" id="VKHT01000162">
    <property type="protein sequence ID" value="MBB0244026.1"/>
    <property type="molecule type" value="Genomic_DNA"/>
</dbReference>
<dbReference type="InterPro" id="IPR016181">
    <property type="entry name" value="Acyl_CoA_acyltransferase"/>
</dbReference>
<dbReference type="Proteomes" id="UP000538929">
    <property type="component" value="Unassembled WGS sequence"/>
</dbReference>
<dbReference type="CDD" id="cd04301">
    <property type="entry name" value="NAT_SF"/>
    <property type="match status" value="1"/>
</dbReference>
<dbReference type="InterPro" id="IPR000182">
    <property type="entry name" value="GNAT_dom"/>
</dbReference>
<comment type="caution">
    <text evidence="2">The sequence shown here is derived from an EMBL/GenBank/DDBJ whole genome shotgun (WGS) entry which is preliminary data.</text>
</comment>
<feature type="domain" description="N-acetyltransferase" evidence="1">
    <location>
        <begin position="157"/>
        <end position="294"/>
    </location>
</feature>
<dbReference type="Gene3D" id="3.40.630.30">
    <property type="match status" value="1"/>
</dbReference>
<evidence type="ECO:0000313" key="2">
    <source>
        <dbReference type="EMBL" id="MBB0244026.1"/>
    </source>
</evidence>
<dbReference type="RefSeq" id="WP_182605720.1">
    <property type="nucleotide sequence ID" value="NZ_VKHT01000162.1"/>
</dbReference>
<accession>A0A7W3TBX4</accession>
<protein>
    <submittedName>
        <fullName evidence="2">GNAT family N-acetyltransferase</fullName>
    </submittedName>
</protein>
<evidence type="ECO:0000313" key="3">
    <source>
        <dbReference type="Proteomes" id="UP000538929"/>
    </source>
</evidence>
<dbReference type="GO" id="GO:0016747">
    <property type="term" value="F:acyltransferase activity, transferring groups other than amino-acyl groups"/>
    <property type="evidence" value="ECO:0007669"/>
    <property type="project" value="InterPro"/>
</dbReference>
<dbReference type="SUPFAM" id="SSF55729">
    <property type="entry name" value="Acyl-CoA N-acyltransferases (Nat)"/>
    <property type="match status" value="1"/>
</dbReference>
<keyword evidence="3" id="KW-1185">Reference proteome</keyword>
<dbReference type="AlphaFoldDB" id="A0A7W3TBX4"/>
<proteinExistence type="predicted"/>
<evidence type="ECO:0000259" key="1">
    <source>
        <dbReference type="PROSITE" id="PS51186"/>
    </source>
</evidence>